<accession>A0A172USG4</accession>
<feature type="chain" id="PRO_5008002346" description="MPT63-like domain-containing protein" evidence="3">
    <location>
        <begin position="32"/>
        <end position="324"/>
    </location>
</feature>
<evidence type="ECO:0000259" key="4">
    <source>
        <dbReference type="Pfam" id="PF09167"/>
    </source>
</evidence>
<dbReference type="InterPro" id="IPR015250">
    <property type="entry name" value="MPT63-like"/>
</dbReference>
<dbReference type="Pfam" id="PF09167">
    <property type="entry name" value="DUF1942"/>
    <property type="match status" value="1"/>
</dbReference>
<dbReference type="InterPro" id="IPR029050">
    <property type="entry name" value="Immunoprotect_excell_Ig-like"/>
</dbReference>
<dbReference type="AlphaFoldDB" id="A0A172USG4"/>
<evidence type="ECO:0000256" key="3">
    <source>
        <dbReference type="SAM" id="SignalP"/>
    </source>
</evidence>
<proteinExistence type="predicted"/>
<evidence type="ECO:0000256" key="1">
    <source>
        <dbReference type="ARBA" id="ARBA00022729"/>
    </source>
</evidence>
<dbReference type="KEGG" id="madi:A7U43_23955"/>
<evidence type="ECO:0000256" key="2">
    <source>
        <dbReference type="SAM" id="MobiDB-lite"/>
    </source>
</evidence>
<feature type="compositionally biased region" description="Low complexity" evidence="2">
    <location>
        <begin position="255"/>
        <end position="290"/>
    </location>
</feature>
<feature type="region of interest" description="Disordered" evidence="2">
    <location>
        <begin position="165"/>
        <end position="324"/>
    </location>
</feature>
<reference evidence="5 6" key="1">
    <citation type="submission" date="2016-05" db="EMBL/GenBank/DDBJ databases">
        <title>Complete genome sequence of a phthalic acid esters degrading Mycobacterium sp. YC-RL4.</title>
        <authorList>
            <person name="Ren L."/>
            <person name="Fan S."/>
            <person name="Ruth N."/>
            <person name="Jia Y."/>
            <person name="Wang J."/>
            <person name="Qiao C."/>
        </authorList>
    </citation>
    <scope>NUCLEOTIDE SEQUENCE [LARGE SCALE GENOMIC DNA]</scope>
    <source>
        <strain evidence="5 6">YC-RL4</strain>
    </source>
</reference>
<dbReference type="STRING" id="1682113.A7U43_23955"/>
<dbReference type="RefSeq" id="WP_068000006.1">
    <property type="nucleotide sequence ID" value="NZ_CP015596.1"/>
</dbReference>
<name>A0A172USG4_9MYCO</name>
<dbReference type="SUPFAM" id="SSF81982">
    <property type="entry name" value="Antigen MPT63/MPB63 (immunoprotective extracellular protein)"/>
    <property type="match status" value="1"/>
</dbReference>
<keyword evidence="1 3" id="KW-0732">Signal</keyword>
<dbReference type="OrthoDB" id="4762478at2"/>
<dbReference type="Gene3D" id="2.60.40.1240">
    <property type="match status" value="1"/>
</dbReference>
<feature type="domain" description="MPT63-like" evidence="4">
    <location>
        <begin position="38"/>
        <end position="159"/>
    </location>
</feature>
<organism evidence="5 6">
    <name type="scientific">Mycobacterium adipatum</name>
    <dbReference type="NCBI Taxonomy" id="1682113"/>
    <lineage>
        <taxon>Bacteria</taxon>
        <taxon>Bacillati</taxon>
        <taxon>Actinomycetota</taxon>
        <taxon>Actinomycetes</taxon>
        <taxon>Mycobacteriales</taxon>
        <taxon>Mycobacteriaceae</taxon>
        <taxon>Mycobacterium</taxon>
    </lineage>
</organism>
<evidence type="ECO:0000313" key="5">
    <source>
        <dbReference type="EMBL" id="ANE81913.1"/>
    </source>
</evidence>
<dbReference type="Proteomes" id="UP000077143">
    <property type="component" value="Chromosome"/>
</dbReference>
<protein>
    <recommendedName>
        <fullName evidence="4">MPT63-like domain-containing protein</fullName>
    </recommendedName>
</protein>
<keyword evidence="6" id="KW-1185">Reference proteome</keyword>
<gene>
    <name evidence="5" type="ORF">A7U43_23955</name>
</gene>
<feature type="compositionally biased region" description="Low complexity" evidence="2">
    <location>
        <begin position="167"/>
        <end position="221"/>
    </location>
</feature>
<evidence type="ECO:0000313" key="6">
    <source>
        <dbReference type="Proteomes" id="UP000077143"/>
    </source>
</evidence>
<dbReference type="EMBL" id="CP015596">
    <property type="protein sequence ID" value="ANE81913.1"/>
    <property type="molecule type" value="Genomic_DNA"/>
</dbReference>
<feature type="compositionally biased region" description="Low complexity" evidence="2">
    <location>
        <begin position="312"/>
        <end position="324"/>
    </location>
</feature>
<feature type="signal peptide" evidence="3">
    <location>
        <begin position="1"/>
        <end position="31"/>
    </location>
</feature>
<dbReference type="GO" id="GO:0005615">
    <property type="term" value="C:extracellular space"/>
    <property type="evidence" value="ECO:0007669"/>
    <property type="project" value="InterPro"/>
</dbReference>
<sequence>MKTTSIAAAFAAAAIAAAGAITAYSAPSAIAEEQNAVNTTHLGSQAQLVDGNVVQGWTVTGLKVSTDTIPYQPQGTLWEATATDQAIQGSAIPIVSNFNARARDGQTYRALFGVATAQGVNPATLAPGQQTSGKIYFDVTGSAPDSVVYATNASDLIVWVTPPPAPSTGGSAAASGTRTYRAPAATSPSTSSTETSTTETPTTETPAAPASAEATTPVPTSVPAGSQGTPLPEGTAESAPVPAGSQGTPLPPGEPGLTPAGVQEAPAAVAPAPEGAVPAADGVAPAPVEGTLPGDEARIEGGSQGTPLPDGAAPVTTPVLAPPA</sequence>